<dbReference type="Pfam" id="PF14780">
    <property type="entry name" value="NEPRO_N"/>
    <property type="match status" value="1"/>
</dbReference>
<keyword evidence="3" id="KW-1185">Reference proteome</keyword>
<evidence type="ECO:0000259" key="1">
    <source>
        <dbReference type="Pfam" id="PF14780"/>
    </source>
</evidence>
<gene>
    <name evidence="2" type="ORF">PHET_07581</name>
</gene>
<evidence type="ECO:0000313" key="3">
    <source>
        <dbReference type="Proteomes" id="UP000748531"/>
    </source>
</evidence>
<dbReference type="AlphaFoldDB" id="A0A8J4SVM6"/>
<evidence type="ECO:0000313" key="2">
    <source>
        <dbReference type="EMBL" id="KAF5399281.1"/>
    </source>
</evidence>
<protein>
    <recommendedName>
        <fullName evidence="1">Nucleolus and neural progenitor protein-like N-terminal domain-containing protein</fullName>
    </recommendedName>
</protein>
<dbReference type="InterPro" id="IPR027951">
    <property type="entry name" value="Nepro_N"/>
</dbReference>
<feature type="domain" description="Nucleolus and neural progenitor protein-like N-terminal" evidence="1">
    <location>
        <begin position="17"/>
        <end position="179"/>
    </location>
</feature>
<organism evidence="2 3">
    <name type="scientific">Paragonimus heterotremus</name>
    <dbReference type="NCBI Taxonomy" id="100268"/>
    <lineage>
        <taxon>Eukaryota</taxon>
        <taxon>Metazoa</taxon>
        <taxon>Spiralia</taxon>
        <taxon>Lophotrochozoa</taxon>
        <taxon>Platyhelminthes</taxon>
        <taxon>Trematoda</taxon>
        <taxon>Digenea</taxon>
        <taxon>Plagiorchiida</taxon>
        <taxon>Troglotremata</taxon>
        <taxon>Troglotrematidae</taxon>
        <taxon>Paragonimus</taxon>
    </lineage>
</organism>
<comment type="caution">
    <text evidence="2">The sequence shown here is derived from an EMBL/GenBank/DDBJ whole genome shotgun (WGS) entry which is preliminary data.</text>
</comment>
<reference evidence="2" key="1">
    <citation type="submission" date="2019-05" db="EMBL/GenBank/DDBJ databases">
        <title>Annotation for the trematode Paragonimus heterotremus.</title>
        <authorList>
            <person name="Choi Y.-J."/>
        </authorList>
    </citation>
    <scope>NUCLEOTIDE SEQUENCE</scope>
    <source>
        <strain evidence="2">LC</strain>
    </source>
</reference>
<dbReference type="Proteomes" id="UP000748531">
    <property type="component" value="Unassembled WGS sequence"/>
</dbReference>
<sequence>MDVLNIDFIPAKLYVPCSSSFKNFLDSELRNLESVIDSLIQESEYTKLLDCLFIRFNNQLRHIRFFKSFCSFRRSVRHVRFGAPTKGIYRFNMLLKSVDRKPTCPSLHSFDHVLVCLLQLHRLTKLSIARSFNCWKVCDLQFVTGHFTKVLLLIMTLLAGLRPILVRIGLQLQTTYENLREAKSQYTVSQSWVVLLLWIISMHIAS</sequence>
<proteinExistence type="predicted"/>
<name>A0A8J4SVM6_9TREM</name>
<dbReference type="EMBL" id="LUCH01004192">
    <property type="protein sequence ID" value="KAF5399281.1"/>
    <property type="molecule type" value="Genomic_DNA"/>
</dbReference>
<dbReference type="OrthoDB" id="6253733at2759"/>
<accession>A0A8J4SVM6</accession>